<dbReference type="InterPro" id="IPR051645">
    <property type="entry name" value="PER33/POM33_regulator"/>
</dbReference>
<dbReference type="GO" id="GO:0061024">
    <property type="term" value="P:membrane organization"/>
    <property type="evidence" value="ECO:0007669"/>
    <property type="project" value="TreeGrafter"/>
</dbReference>
<proteinExistence type="predicted"/>
<dbReference type="GO" id="GO:0016020">
    <property type="term" value="C:membrane"/>
    <property type="evidence" value="ECO:0007669"/>
    <property type="project" value="UniProtKB-SubCell"/>
</dbReference>
<dbReference type="EMBL" id="DS480398">
    <property type="protein sequence ID" value="EDO17785.1"/>
    <property type="molecule type" value="Genomic_DNA"/>
</dbReference>
<evidence type="ECO:0000313" key="6">
    <source>
        <dbReference type="EMBL" id="EDO17785.1"/>
    </source>
</evidence>
<organism evidence="7">
    <name type="scientific">Vanderwaltozyma polyspora (strain ATCC 22028 / DSM 70294 / BCRC 21397 / CBS 2163 / NBRC 10782 / NRRL Y-8283 / UCD 57-17)</name>
    <name type="common">Kluyveromyces polysporus</name>
    <dbReference type="NCBI Taxonomy" id="436907"/>
    <lineage>
        <taxon>Eukaryota</taxon>
        <taxon>Fungi</taxon>
        <taxon>Dikarya</taxon>
        <taxon>Ascomycota</taxon>
        <taxon>Saccharomycotina</taxon>
        <taxon>Saccharomycetes</taxon>
        <taxon>Saccharomycetales</taxon>
        <taxon>Saccharomycetaceae</taxon>
        <taxon>Vanderwaltozyma</taxon>
    </lineage>
</organism>
<dbReference type="HOGENOM" id="CLU_074989_0_0_1"/>
<keyword evidence="3 5" id="KW-1133">Transmembrane helix</keyword>
<accession>A7TIX3</accession>
<evidence type="ECO:0000256" key="2">
    <source>
        <dbReference type="ARBA" id="ARBA00022692"/>
    </source>
</evidence>
<evidence type="ECO:0000313" key="7">
    <source>
        <dbReference type="Proteomes" id="UP000000267"/>
    </source>
</evidence>
<dbReference type="PANTHER" id="PTHR12703">
    <property type="entry name" value="TRANSMEMBRANE PROTEIN 33"/>
    <property type="match status" value="1"/>
</dbReference>
<dbReference type="GO" id="GO:0005783">
    <property type="term" value="C:endoplasmic reticulum"/>
    <property type="evidence" value="ECO:0007669"/>
    <property type="project" value="TreeGrafter"/>
</dbReference>
<dbReference type="GeneID" id="5546035"/>
<feature type="transmembrane region" description="Helical" evidence="5">
    <location>
        <begin position="214"/>
        <end position="237"/>
    </location>
</feature>
<dbReference type="PANTHER" id="PTHR12703:SF3">
    <property type="entry name" value="ABR032WP"/>
    <property type="match status" value="1"/>
</dbReference>
<feature type="transmembrane region" description="Helical" evidence="5">
    <location>
        <begin position="26"/>
        <end position="54"/>
    </location>
</feature>
<evidence type="ECO:0000256" key="4">
    <source>
        <dbReference type="ARBA" id="ARBA00023136"/>
    </source>
</evidence>
<evidence type="ECO:0000256" key="1">
    <source>
        <dbReference type="ARBA" id="ARBA00004141"/>
    </source>
</evidence>
<feature type="transmembrane region" description="Helical" evidence="5">
    <location>
        <begin position="181"/>
        <end position="202"/>
    </location>
</feature>
<reference evidence="6 7" key="1">
    <citation type="journal article" date="2007" name="Proc. Natl. Acad. Sci. U.S.A.">
        <title>Independent sorting-out of thousands of duplicated gene pairs in two yeast species descended from a whole-genome duplication.</title>
        <authorList>
            <person name="Scannell D.R."/>
            <person name="Frank A.C."/>
            <person name="Conant G.C."/>
            <person name="Byrne K.P."/>
            <person name="Woolfit M."/>
            <person name="Wolfe K.H."/>
        </authorList>
    </citation>
    <scope>NUCLEOTIDE SEQUENCE [LARGE SCALE GENOMIC DNA]</scope>
    <source>
        <strain evidence="7">ATCC 22028 / DSM 70294 / BCRC 21397 / CBS 2163 / NBRC 10782 / NRRL Y-8283 / UCD 57-17</strain>
    </source>
</reference>
<dbReference type="OMA" id="WLRLNFS"/>
<name>A7TIX3_VANPO</name>
<dbReference type="PhylomeDB" id="A7TIX3"/>
<protein>
    <submittedName>
        <fullName evidence="6">Uncharacterized protein</fullName>
    </submittedName>
</protein>
<feature type="transmembrane region" description="Helical" evidence="5">
    <location>
        <begin position="120"/>
        <end position="138"/>
    </location>
</feature>
<dbReference type="InParanoid" id="A7TIX3"/>
<dbReference type="FunCoup" id="A7TIX3">
    <property type="interactions" value="71"/>
</dbReference>
<comment type="subcellular location">
    <subcellularLocation>
        <location evidence="1">Membrane</location>
        <topology evidence="1">Multi-pass membrane protein</topology>
    </subcellularLocation>
</comment>
<evidence type="ECO:0000256" key="3">
    <source>
        <dbReference type="ARBA" id="ARBA00022989"/>
    </source>
</evidence>
<dbReference type="RefSeq" id="XP_001645643.1">
    <property type="nucleotide sequence ID" value="XM_001645593.1"/>
</dbReference>
<evidence type="ECO:0000256" key="5">
    <source>
        <dbReference type="SAM" id="Phobius"/>
    </source>
</evidence>
<keyword evidence="7" id="KW-1185">Reference proteome</keyword>
<dbReference type="KEGG" id="vpo:Kpol_541p28"/>
<sequence>MAQTIEIIKKKIKHSKKADPLAKQKLWWTIGHTVSFVLGVLFSITYFYHVLFFYKYRQWKWLFLRLDRTYQFIPGNTWTATIINFLPHIFYRFSLIGFVLSGSISLYQSWAGVSPSWYDLFGSGNFLAIFLAAVWALVGRKSFYRLFPFMSLSYMHLMNRDSEIENNIKEEEKATLRNAKILSMISYSEYLVAVALFFDTILLKDGTSGFLAVIYYGLFWIRLNFVMSAQVTALQVLEKIEKYTPEKHKHKLQIVEDFLYSKMKKCQNMTMN</sequence>
<dbReference type="AlphaFoldDB" id="A7TIX3"/>
<feature type="transmembrane region" description="Helical" evidence="5">
    <location>
        <begin position="89"/>
        <end position="108"/>
    </location>
</feature>
<dbReference type="Proteomes" id="UP000000267">
    <property type="component" value="Unassembled WGS sequence"/>
</dbReference>
<dbReference type="GO" id="GO:0071786">
    <property type="term" value="P:endoplasmic reticulum tubular network organization"/>
    <property type="evidence" value="ECO:0007669"/>
    <property type="project" value="TreeGrafter"/>
</dbReference>
<dbReference type="OrthoDB" id="5581259at2759"/>
<keyword evidence="2 5" id="KW-0812">Transmembrane</keyword>
<gene>
    <name evidence="6" type="ORF">Kpol_541p28</name>
</gene>
<keyword evidence="4 5" id="KW-0472">Membrane</keyword>
<dbReference type="eggNOG" id="ENOG502QRJ1">
    <property type="taxonomic scope" value="Eukaryota"/>
</dbReference>